<keyword evidence="6" id="KW-0411">Iron-sulfur</keyword>
<keyword evidence="5" id="KW-0408">Iron</keyword>
<evidence type="ECO:0000256" key="2">
    <source>
        <dbReference type="ARBA" id="ARBA00022485"/>
    </source>
</evidence>
<dbReference type="PANTHER" id="PTHR30352">
    <property type="entry name" value="PYRUVATE FORMATE-LYASE-ACTIVATING ENZYME"/>
    <property type="match status" value="1"/>
</dbReference>
<dbReference type="InterPro" id="IPR012837">
    <property type="entry name" value="NrdG"/>
</dbReference>
<dbReference type="SFLD" id="SFLDG01063">
    <property type="entry name" value="activating_enzymes__group_1"/>
    <property type="match status" value="1"/>
</dbReference>
<keyword evidence="3" id="KW-0949">S-adenosyl-L-methionine</keyword>
<proteinExistence type="predicted"/>
<evidence type="ECO:0000256" key="3">
    <source>
        <dbReference type="ARBA" id="ARBA00022691"/>
    </source>
</evidence>
<dbReference type="InterPro" id="IPR034457">
    <property type="entry name" value="Organic_radical-activating"/>
</dbReference>
<dbReference type="SUPFAM" id="SSF102114">
    <property type="entry name" value="Radical SAM enzymes"/>
    <property type="match status" value="1"/>
</dbReference>
<gene>
    <name evidence="7" type="ORF">OBE_16680</name>
</gene>
<dbReference type="PIRSF" id="PIRSF000368">
    <property type="entry name" value="NrdG"/>
    <property type="match status" value="1"/>
</dbReference>
<dbReference type="NCBIfam" id="TIGR02491">
    <property type="entry name" value="NrdG"/>
    <property type="match status" value="1"/>
</dbReference>
<accession>K1RW37</accession>
<dbReference type="CDD" id="cd01335">
    <property type="entry name" value="Radical_SAM"/>
    <property type="match status" value="1"/>
</dbReference>
<keyword evidence="4" id="KW-0479">Metal-binding</keyword>
<comment type="cofactor">
    <cofactor evidence="1">
        <name>[4Fe-4S] cluster</name>
        <dbReference type="ChEBI" id="CHEBI:49883"/>
    </cofactor>
</comment>
<dbReference type="GO" id="GO:0004748">
    <property type="term" value="F:ribonucleoside-diphosphate reductase activity, thioredoxin disulfide as acceptor"/>
    <property type="evidence" value="ECO:0007669"/>
    <property type="project" value="TreeGrafter"/>
</dbReference>
<reference evidence="7" key="1">
    <citation type="journal article" date="2013" name="Environ. Microbiol.">
        <title>Microbiota from the distal guts of lean and obese adolescents exhibit partial functional redundancy besides clear differences in community structure.</title>
        <authorList>
            <person name="Ferrer M."/>
            <person name="Ruiz A."/>
            <person name="Lanza F."/>
            <person name="Haange S.B."/>
            <person name="Oberbach A."/>
            <person name="Till H."/>
            <person name="Bargiela R."/>
            <person name="Campoy C."/>
            <person name="Segura M.T."/>
            <person name="Richter M."/>
            <person name="von Bergen M."/>
            <person name="Seifert J."/>
            <person name="Suarez A."/>
        </authorList>
    </citation>
    <scope>NUCLEOTIDE SEQUENCE</scope>
</reference>
<keyword evidence="2" id="KW-0004">4Fe-4S</keyword>
<comment type="caution">
    <text evidence="7">The sequence shown here is derived from an EMBL/GenBank/DDBJ whole genome shotgun (WGS) entry which is preliminary data.</text>
</comment>
<evidence type="ECO:0000256" key="6">
    <source>
        <dbReference type="ARBA" id="ARBA00023014"/>
    </source>
</evidence>
<sequence>MTIRLASTLQPDSIVDGEGIRTVVWTQGCPHHCPFCHNPQTHDFNGGYVVELDDIFKEMNKLRGQDGITLSGGDPMVQPLQCLEIAKYAHKLGLNVWCYTGYLYENILKNEKQKALLEEVDVLVDGKFLIDERSLDLYYKGSANQRIIDVKESLKQNMVVEISRYKGKKIFGQMYKKDKSLFI</sequence>
<evidence type="ECO:0000313" key="7">
    <source>
        <dbReference type="EMBL" id="EKC45765.1"/>
    </source>
</evidence>
<dbReference type="GO" id="GO:0051539">
    <property type="term" value="F:4 iron, 4 sulfur cluster binding"/>
    <property type="evidence" value="ECO:0007669"/>
    <property type="project" value="UniProtKB-KW"/>
</dbReference>
<dbReference type="GO" id="GO:0046872">
    <property type="term" value="F:metal ion binding"/>
    <property type="evidence" value="ECO:0007669"/>
    <property type="project" value="UniProtKB-KW"/>
</dbReference>
<dbReference type="AlphaFoldDB" id="K1RW37"/>
<dbReference type="InterPro" id="IPR058240">
    <property type="entry name" value="rSAM_sf"/>
</dbReference>
<dbReference type="SFLD" id="SFLDS00029">
    <property type="entry name" value="Radical_SAM"/>
    <property type="match status" value="1"/>
</dbReference>
<evidence type="ECO:0000256" key="1">
    <source>
        <dbReference type="ARBA" id="ARBA00001966"/>
    </source>
</evidence>
<dbReference type="PANTHER" id="PTHR30352:SF2">
    <property type="entry name" value="ANAEROBIC RIBONUCLEOSIDE-TRIPHOSPHATE REDUCTASE-ACTIVATING PROTEIN"/>
    <property type="match status" value="1"/>
</dbReference>
<name>K1RW37_9ZZZZ</name>
<dbReference type="InterPro" id="IPR007197">
    <property type="entry name" value="rSAM"/>
</dbReference>
<keyword evidence="7" id="KW-0560">Oxidoreductase</keyword>
<organism evidence="7">
    <name type="scientific">human gut metagenome</name>
    <dbReference type="NCBI Taxonomy" id="408170"/>
    <lineage>
        <taxon>unclassified sequences</taxon>
        <taxon>metagenomes</taxon>
        <taxon>organismal metagenomes</taxon>
    </lineage>
</organism>
<dbReference type="GO" id="GO:0043365">
    <property type="term" value="F:[formate-C-acetyltransferase]-activating enzyme activity"/>
    <property type="evidence" value="ECO:0007669"/>
    <property type="project" value="InterPro"/>
</dbReference>
<evidence type="ECO:0000256" key="4">
    <source>
        <dbReference type="ARBA" id="ARBA00022723"/>
    </source>
</evidence>
<dbReference type="Gene3D" id="3.20.20.70">
    <property type="entry name" value="Aldolase class I"/>
    <property type="match status" value="1"/>
</dbReference>
<protein>
    <submittedName>
        <fullName evidence="7">Ribonucleoside-triphosphate reductase activating, anaerobic</fullName>
        <ecNumber evidence="7">1.97.1.-</ecNumber>
    </submittedName>
</protein>
<dbReference type="InterPro" id="IPR013785">
    <property type="entry name" value="Aldolase_TIM"/>
</dbReference>
<dbReference type="SFLD" id="SFLDF00299">
    <property type="entry name" value="anaerobic_ribonucleoside-triph"/>
    <property type="match status" value="1"/>
</dbReference>
<dbReference type="SFLD" id="SFLDG01066">
    <property type="entry name" value="organic_radical-activating_enz"/>
    <property type="match status" value="1"/>
</dbReference>
<dbReference type="EC" id="1.97.1.-" evidence="7"/>
<dbReference type="EMBL" id="AJWZ01011286">
    <property type="protein sequence ID" value="EKC45765.1"/>
    <property type="molecule type" value="Genomic_DNA"/>
</dbReference>
<dbReference type="Pfam" id="PF13353">
    <property type="entry name" value="Fer4_12"/>
    <property type="match status" value="1"/>
</dbReference>
<evidence type="ECO:0000256" key="5">
    <source>
        <dbReference type="ARBA" id="ARBA00023004"/>
    </source>
</evidence>